<protein>
    <submittedName>
        <fullName evidence="2">18426_t:CDS:1</fullName>
    </submittedName>
</protein>
<feature type="compositionally biased region" description="Polar residues" evidence="1">
    <location>
        <begin position="61"/>
        <end position="73"/>
    </location>
</feature>
<gene>
    <name evidence="2" type="ORF">DERYTH_LOCUS12940</name>
</gene>
<evidence type="ECO:0000256" key="1">
    <source>
        <dbReference type="SAM" id="MobiDB-lite"/>
    </source>
</evidence>
<proteinExistence type="predicted"/>
<name>A0A9N9HQG3_9GLOM</name>
<dbReference type="Proteomes" id="UP000789405">
    <property type="component" value="Unassembled WGS sequence"/>
</dbReference>
<reference evidence="2" key="1">
    <citation type="submission" date="2021-06" db="EMBL/GenBank/DDBJ databases">
        <authorList>
            <person name="Kallberg Y."/>
            <person name="Tangrot J."/>
            <person name="Rosling A."/>
        </authorList>
    </citation>
    <scope>NUCLEOTIDE SEQUENCE</scope>
    <source>
        <strain evidence="2">MA453B</strain>
    </source>
</reference>
<evidence type="ECO:0000313" key="2">
    <source>
        <dbReference type="EMBL" id="CAG8700234.1"/>
    </source>
</evidence>
<keyword evidence="3" id="KW-1185">Reference proteome</keyword>
<dbReference type="EMBL" id="CAJVPY010008750">
    <property type="protein sequence ID" value="CAG8700234.1"/>
    <property type="molecule type" value="Genomic_DNA"/>
</dbReference>
<sequence>MSSERNETIETEPQIKAYIDNAYQKTILTIVDKQLEQINWANTEEQPGIHLHTDENQVNITSPATMSPATNARDNLHQESVK</sequence>
<comment type="caution">
    <text evidence="2">The sequence shown here is derived from an EMBL/GenBank/DDBJ whole genome shotgun (WGS) entry which is preliminary data.</text>
</comment>
<feature type="region of interest" description="Disordered" evidence="1">
    <location>
        <begin position="61"/>
        <end position="82"/>
    </location>
</feature>
<dbReference type="AlphaFoldDB" id="A0A9N9HQG3"/>
<organism evidence="2 3">
    <name type="scientific">Dentiscutata erythropus</name>
    <dbReference type="NCBI Taxonomy" id="1348616"/>
    <lineage>
        <taxon>Eukaryota</taxon>
        <taxon>Fungi</taxon>
        <taxon>Fungi incertae sedis</taxon>
        <taxon>Mucoromycota</taxon>
        <taxon>Glomeromycotina</taxon>
        <taxon>Glomeromycetes</taxon>
        <taxon>Diversisporales</taxon>
        <taxon>Gigasporaceae</taxon>
        <taxon>Dentiscutata</taxon>
    </lineage>
</organism>
<evidence type="ECO:0000313" key="3">
    <source>
        <dbReference type="Proteomes" id="UP000789405"/>
    </source>
</evidence>
<accession>A0A9N9HQG3</accession>